<comment type="caution">
    <text evidence="2">The sequence shown here is derived from an EMBL/GenBank/DDBJ whole genome shotgun (WGS) entry which is preliminary data.</text>
</comment>
<gene>
    <name evidence="2" type="ORF">UJA718_LOCUS19923</name>
</gene>
<accession>A0A820Q2I6</accession>
<dbReference type="Pfam" id="PF00646">
    <property type="entry name" value="F-box"/>
    <property type="match status" value="1"/>
</dbReference>
<name>A0A820Q2I6_9BILA</name>
<protein>
    <recommendedName>
        <fullName evidence="1">F-box domain-containing protein</fullName>
    </recommendedName>
</protein>
<organism evidence="2 3">
    <name type="scientific">Rotaria socialis</name>
    <dbReference type="NCBI Taxonomy" id="392032"/>
    <lineage>
        <taxon>Eukaryota</taxon>
        <taxon>Metazoa</taxon>
        <taxon>Spiralia</taxon>
        <taxon>Gnathifera</taxon>
        <taxon>Rotifera</taxon>
        <taxon>Eurotatoria</taxon>
        <taxon>Bdelloidea</taxon>
        <taxon>Philodinida</taxon>
        <taxon>Philodinidae</taxon>
        <taxon>Rotaria</taxon>
    </lineage>
</organism>
<dbReference type="PROSITE" id="PS50181">
    <property type="entry name" value="FBOX"/>
    <property type="match status" value="1"/>
</dbReference>
<dbReference type="AlphaFoldDB" id="A0A820Q2I6"/>
<feature type="non-terminal residue" evidence="2">
    <location>
        <position position="51"/>
    </location>
</feature>
<evidence type="ECO:0000313" key="2">
    <source>
        <dbReference type="EMBL" id="CAF4412383.1"/>
    </source>
</evidence>
<dbReference type="EMBL" id="CAJOBP010003620">
    <property type="protein sequence ID" value="CAF4412383.1"/>
    <property type="molecule type" value="Genomic_DNA"/>
</dbReference>
<sequence>MPGKIISSFLELPIEIIYRVLDNLDFFTLLCSVHNVSVRLNTIMDTYHRYA</sequence>
<evidence type="ECO:0000259" key="1">
    <source>
        <dbReference type="PROSITE" id="PS50181"/>
    </source>
</evidence>
<evidence type="ECO:0000313" key="3">
    <source>
        <dbReference type="Proteomes" id="UP000663873"/>
    </source>
</evidence>
<dbReference type="Proteomes" id="UP000663873">
    <property type="component" value="Unassembled WGS sequence"/>
</dbReference>
<reference evidence="2" key="1">
    <citation type="submission" date="2021-02" db="EMBL/GenBank/DDBJ databases">
        <authorList>
            <person name="Nowell W R."/>
        </authorList>
    </citation>
    <scope>NUCLEOTIDE SEQUENCE</scope>
</reference>
<keyword evidence="3" id="KW-1185">Reference proteome</keyword>
<feature type="domain" description="F-box" evidence="1">
    <location>
        <begin position="6"/>
        <end position="51"/>
    </location>
</feature>
<proteinExistence type="predicted"/>
<dbReference type="InterPro" id="IPR001810">
    <property type="entry name" value="F-box_dom"/>
</dbReference>